<dbReference type="EMBL" id="CP042906">
    <property type="protein sequence ID" value="QEX20037.1"/>
    <property type="molecule type" value="Genomic_DNA"/>
</dbReference>
<keyword evidence="3" id="KW-1185">Reference proteome</keyword>
<evidence type="ECO:0000313" key="2">
    <source>
        <dbReference type="EMBL" id="QEX20037.1"/>
    </source>
</evidence>
<proteinExistence type="predicted"/>
<feature type="domain" description="Gcp-like" evidence="1">
    <location>
        <begin position="71"/>
        <end position="169"/>
    </location>
</feature>
<dbReference type="CDD" id="cd24032">
    <property type="entry name" value="ASKHA_NBD_TsaB"/>
    <property type="match status" value="1"/>
</dbReference>
<dbReference type="InterPro" id="IPR022496">
    <property type="entry name" value="T6A_TsaB"/>
</dbReference>
<evidence type="ECO:0000259" key="1">
    <source>
        <dbReference type="Pfam" id="PF00814"/>
    </source>
</evidence>
<dbReference type="Gene3D" id="3.30.420.40">
    <property type="match status" value="2"/>
</dbReference>
<gene>
    <name evidence="2" type="ORF">FRZ44_53520</name>
</gene>
<name>A0A5J6MSG4_9PROT</name>
<dbReference type="SUPFAM" id="SSF53067">
    <property type="entry name" value="Actin-like ATPase domain"/>
    <property type="match status" value="1"/>
</dbReference>
<dbReference type="Pfam" id="PF00814">
    <property type="entry name" value="TsaD"/>
    <property type="match status" value="1"/>
</dbReference>
<dbReference type="AlphaFoldDB" id="A0A5J6MSG4"/>
<dbReference type="GO" id="GO:0016740">
    <property type="term" value="F:transferase activity"/>
    <property type="evidence" value="ECO:0007669"/>
    <property type="project" value="UniProtKB-KW"/>
</dbReference>
<dbReference type="PANTHER" id="PTHR11735">
    <property type="entry name" value="TRNA N6-ADENOSINE THREONYLCARBAMOYLTRANSFERASE"/>
    <property type="match status" value="1"/>
</dbReference>
<reference evidence="2 3" key="1">
    <citation type="submission" date="2019-08" db="EMBL/GenBank/DDBJ databases">
        <title>Hyperibacter terrae gen. nov., sp. nov. and Hyperibacter viscosus sp. nov., two new members in the family Rhodospirillaceae isolated from the rhizosphere of Hypericum perforatum.</title>
        <authorList>
            <person name="Noviana Z."/>
        </authorList>
    </citation>
    <scope>NUCLEOTIDE SEQUENCE [LARGE SCALE GENOMIC DNA]</scope>
    <source>
        <strain evidence="2 3">R5913</strain>
    </source>
</reference>
<dbReference type="KEGG" id="htq:FRZ44_53520"/>
<sequence>MESPGIRMSEPVTAAMAGTSGSDGPAGMPHALTLAPIANPTLLALDSTGNACSAAVWRDGALAAHRLAEMTRGHGERLLPMVADVMKAASLDMAALDAIAVTIGPGSFTGLRIGLAAARGLGLALARPVVGITAFLAVAASLPAALRERREILVAIDTKRDDVFLQRFDPALRALAPARLMTVSEAIAGLPPGPLLLAGDGVALLAPSLPHDRDIATAPGSGLIEAALFAGLVARLVACGGGGAPEGPLLMPDPFYLRAPDVKLPGGLPAGPPPS</sequence>
<accession>A0A5J6MSG4</accession>
<protein>
    <submittedName>
        <fullName evidence="2">tRNA (Adenosine(37)-N6)-threonylcarbamoyltransferase complex dimerization subunit type 1 TsaB</fullName>
    </submittedName>
</protein>
<dbReference type="GO" id="GO:0002949">
    <property type="term" value="P:tRNA threonylcarbamoyladenosine modification"/>
    <property type="evidence" value="ECO:0007669"/>
    <property type="project" value="InterPro"/>
</dbReference>
<dbReference type="InterPro" id="IPR043129">
    <property type="entry name" value="ATPase_NBD"/>
</dbReference>
<evidence type="ECO:0000313" key="3">
    <source>
        <dbReference type="Proteomes" id="UP000326202"/>
    </source>
</evidence>
<keyword evidence="2" id="KW-0808">Transferase</keyword>
<dbReference type="PANTHER" id="PTHR11735:SF11">
    <property type="entry name" value="TRNA THREONYLCARBAMOYLADENOSINE BIOSYNTHESIS PROTEIN TSAB"/>
    <property type="match status" value="1"/>
</dbReference>
<dbReference type="InterPro" id="IPR000905">
    <property type="entry name" value="Gcp-like_dom"/>
</dbReference>
<dbReference type="GO" id="GO:0005829">
    <property type="term" value="C:cytosol"/>
    <property type="evidence" value="ECO:0007669"/>
    <property type="project" value="TreeGrafter"/>
</dbReference>
<dbReference type="NCBIfam" id="TIGR03725">
    <property type="entry name" value="T6A_YeaZ"/>
    <property type="match status" value="1"/>
</dbReference>
<dbReference type="Proteomes" id="UP000326202">
    <property type="component" value="Chromosome"/>
</dbReference>
<organism evidence="2 3">
    <name type="scientific">Hypericibacter terrae</name>
    <dbReference type="NCBI Taxonomy" id="2602015"/>
    <lineage>
        <taxon>Bacteria</taxon>
        <taxon>Pseudomonadati</taxon>
        <taxon>Pseudomonadota</taxon>
        <taxon>Alphaproteobacteria</taxon>
        <taxon>Rhodospirillales</taxon>
        <taxon>Dongiaceae</taxon>
        <taxon>Hypericibacter</taxon>
    </lineage>
</organism>